<accession>A0A9P6GSP7</accession>
<dbReference type="Proteomes" id="UP000756921">
    <property type="component" value="Unassembled WGS sequence"/>
</dbReference>
<protein>
    <submittedName>
        <fullName evidence="1">Uncharacterized protein</fullName>
    </submittedName>
</protein>
<organism evidence="1 2">
    <name type="scientific">Paraphaeosphaeria minitans</name>
    <dbReference type="NCBI Taxonomy" id="565426"/>
    <lineage>
        <taxon>Eukaryota</taxon>
        <taxon>Fungi</taxon>
        <taxon>Dikarya</taxon>
        <taxon>Ascomycota</taxon>
        <taxon>Pezizomycotina</taxon>
        <taxon>Dothideomycetes</taxon>
        <taxon>Pleosporomycetidae</taxon>
        <taxon>Pleosporales</taxon>
        <taxon>Massarineae</taxon>
        <taxon>Didymosphaeriaceae</taxon>
        <taxon>Paraphaeosphaeria</taxon>
    </lineage>
</organism>
<keyword evidence="2" id="KW-1185">Reference proteome</keyword>
<proteinExistence type="predicted"/>
<dbReference type="OrthoDB" id="411785at2759"/>
<evidence type="ECO:0000313" key="1">
    <source>
        <dbReference type="EMBL" id="KAF9740838.1"/>
    </source>
</evidence>
<dbReference type="EMBL" id="WJXW01000001">
    <property type="protein sequence ID" value="KAF9740838.1"/>
    <property type="molecule type" value="Genomic_DNA"/>
</dbReference>
<dbReference type="AlphaFoldDB" id="A0A9P6GSP7"/>
<gene>
    <name evidence="1" type="ORF">PMIN01_00377</name>
</gene>
<evidence type="ECO:0000313" key="2">
    <source>
        <dbReference type="Proteomes" id="UP000756921"/>
    </source>
</evidence>
<reference evidence="1" key="1">
    <citation type="journal article" date="2020" name="Mol. Plant Microbe Interact.">
        <title>Genome Sequence of the Biocontrol Agent Coniothyrium minitans strain Conio (IMI 134523).</title>
        <authorList>
            <person name="Patel D."/>
            <person name="Shittu T.A."/>
            <person name="Baroncelli R."/>
            <person name="Muthumeenakshi S."/>
            <person name="Osborne T.H."/>
            <person name="Janganan T.K."/>
            <person name="Sreenivasaprasad S."/>
        </authorList>
    </citation>
    <scope>NUCLEOTIDE SEQUENCE</scope>
    <source>
        <strain evidence="1">Conio</strain>
    </source>
</reference>
<comment type="caution">
    <text evidence="1">The sequence shown here is derived from an EMBL/GenBank/DDBJ whole genome shotgun (WGS) entry which is preliminary data.</text>
</comment>
<sequence length="156" mass="17188">MVPAPPSFGSQAYWNRYRKRFTANPIPFEWLEAPTALDPVVTAARMVRDVASFLSPTLACREAGQIRNLDYSDVAIKLGRKRESEIFEAGWSTSGENATSVQPDKNALEPNQEKLSTPATSTAALLSILIHDMVFRKSFRPVLTPPGLSGFHILGI</sequence>
<name>A0A9P6GSP7_9PLEO</name>